<reference evidence="7" key="1">
    <citation type="journal article" date="2024" name="Gigascience">
        <title>Chromosome-level genome of the poultry shaft louse Menopon gallinae provides insight into the host-switching and adaptive evolution of parasitic lice.</title>
        <authorList>
            <person name="Xu Y."/>
            <person name="Ma L."/>
            <person name="Liu S."/>
            <person name="Liang Y."/>
            <person name="Liu Q."/>
            <person name="He Z."/>
            <person name="Tian L."/>
            <person name="Duan Y."/>
            <person name="Cai W."/>
            <person name="Li H."/>
            <person name="Song F."/>
        </authorList>
    </citation>
    <scope>NUCLEOTIDE SEQUENCE</scope>
    <source>
        <strain evidence="7">Cailab_2023a</strain>
    </source>
</reference>
<evidence type="ECO:0000256" key="5">
    <source>
        <dbReference type="ARBA" id="ARBA00023136"/>
    </source>
</evidence>
<dbReference type="GO" id="GO:0005886">
    <property type="term" value="C:plasma membrane"/>
    <property type="evidence" value="ECO:0007669"/>
    <property type="project" value="TreeGrafter"/>
</dbReference>
<keyword evidence="4 6" id="KW-1133">Transmembrane helix</keyword>
<gene>
    <name evidence="7" type="ORF">PYX00_002970</name>
</gene>
<dbReference type="EMBL" id="JARGDH010000002">
    <property type="protein sequence ID" value="KAL0274959.1"/>
    <property type="molecule type" value="Genomic_DNA"/>
</dbReference>
<keyword evidence="3 6" id="KW-0812">Transmembrane</keyword>
<sequence length="288" mass="32678">MPVGCAKSILISFNLILWLTGGTLLILGTWIFVEPTKIHLFHFVTSASLDWDFAYYLAYAFLSLGGVTFIAGHFGCCGAVRENRCLLVTYFVSLFILMSIELGIAVTAFIYKDHYLTRLEERLTEQLYQNYGYRNNNEKFITFSEAVDFTQYKFKCCGVRNDRDYINSRWWNESQTSPEKRKVPLQCCVVSDPGEHHSPNAGSPISVVTRVFYGTVEEPWQNPHVRDIAGCQDGDKKARYSEGCYKDIEAWFKRESSILIAVGISSAALQVFGMIITFCMCRSLGTSI</sequence>
<dbReference type="SUPFAM" id="SSF48652">
    <property type="entry name" value="Tetraspanin"/>
    <property type="match status" value="1"/>
</dbReference>
<evidence type="ECO:0000256" key="2">
    <source>
        <dbReference type="ARBA" id="ARBA00006840"/>
    </source>
</evidence>
<dbReference type="InterPro" id="IPR008952">
    <property type="entry name" value="Tetraspanin_EC2_sf"/>
</dbReference>
<dbReference type="Pfam" id="PF00335">
    <property type="entry name" value="Tetraspanin"/>
    <property type="match status" value="1"/>
</dbReference>
<evidence type="ECO:0000256" key="1">
    <source>
        <dbReference type="ARBA" id="ARBA00004141"/>
    </source>
</evidence>
<evidence type="ECO:0000256" key="6">
    <source>
        <dbReference type="RuleBase" id="RU361218"/>
    </source>
</evidence>
<accession>A0AAW2HYU5</accession>
<protein>
    <recommendedName>
        <fullName evidence="6">Tetraspanin</fullName>
    </recommendedName>
</protein>
<dbReference type="PANTHER" id="PTHR19282:SF551">
    <property type="entry name" value="RE08073P-RELATED"/>
    <property type="match status" value="1"/>
</dbReference>
<dbReference type="InterPro" id="IPR018499">
    <property type="entry name" value="Tetraspanin/Peripherin"/>
</dbReference>
<name>A0AAW2HYU5_9NEOP</name>
<dbReference type="Gene3D" id="1.10.1450.10">
    <property type="entry name" value="Tetraspanin"/>
    <property type="match status" value="1"/>
</dbReference>
<dbReference type="AlphaFoldDB" id="A0AAW2HYU5"/>
<proteinExistence type="inferred from homology"/>
<feature type="transmembrane region" description="Helical" evidence="6">
    <location>
        <begin position="258"/>
        <end position="281"/>
    </location>
</feature>
<evidence type="ECO:0000256" key="3">
    <source>
        <dbReference type="ARBA" id="ARBA00022692"/>
    </source>
</evidence>
<comment type="subcellular location">
    <subcellularLocation>
        <location evidence="1 6">Membrane</location>
        <topology evidence="1 6">Multi-pass membrane protein</topology>
    </subcellularLocation>
</comment>
<evidence type="ECO:0000313" key="7">
    <source>
        <dbReference type="EMBL" id="KAL0274959.1"/>
    </source>
</evidence>
<dbReference type="InterPro" id="IPR000301">
    <property type="entry name" value="Tetraspanin_animals"/>
</dbReference>
<evidence type="ECO:0000256" key="4">
    <source>
        <dbReference type="ARBA" id="ARBA00022989"/>
    </source>
</evidence>
<comment type="similarity">
    <text evidence="2 6">Belongs to the tetraspanin (TM4SF) family.</text>
</comment>
<dbReference type="PANTHER" id="PTHR19282">
    <property type="entry name" value="TETRASPANIN"/>
    <property type="match status" value="1"/>
</dbReference>
<dbReference type="PRINTS" id="PR00259">
    <property type="entry name" value="TMFOUR"/>
</dbReference>
<organism evidence="7">
    <name type="scientific">Menopon gallinae</name>
    <name type="common">poultry shaft louse</name>
    <dbReference type="NCBI Taxonomy" id="328185"/>
    <lineage>
        <taxon>Eukaryota</taxon>
        <taxon>Metazoa</taxon>
        <taxon>Ecdysozoa</taxon>
        <taxon>Arthropoda</taxon>
        <taxon>Hexapoda</taxon>
        <taxon>Insecta</taxon>
        <taxon>Pterygota</taxon>
        <taxon>Neoptera</taxon>
        <taxon>Paraneoptera</taxon>
        <taxon>Psocodea</taxon>
        <taxon>Troctomorpha</taxon>
        <taxon>Phthiraptera</taxon>
        <taxon>Amblycera</taxon>
        <taxon>Menoponidae</taxon>
        <taxon>Menopon</taxon>
    </lineage>
</organism>
<feature type="transmembrane region" description="Helical" evidence="6">
    <location>
        <begin position="53"/>
        <end position="75"/>
    </location>
</feature>
<feature type="transmembrane region" description="Helical" evidence="6">
    <location>
        <begin position="87"/>
        <end position="111"/>
    </location>
</feature>
<comment type="caution">
    <text evidence="7">The sequence shown here is derived from an EMBL/GenBank/DDBJ whole genome shotgun (WGS) entry which is preliminary data.</text>
</comment>
<feature type="transmembrane region" description="Helical" evidence="6">
    <location>
        <begin position="12"/>
        <end position="33"/>
    </location>
</feature>
<dbReference type="PIRSF" id="PIRSF002419">
    <property type="entry name" value="Tetraspanin"/>
    <property type="match status" value="1"/>
</dbReference>
<keyword evidence="5 6" id="KW-0472">Membrane</keyword>